<dbReference type="PANTHER" id="PTHR36435">
    <property type="entry name" value="SLR1288 PROTEIN"/>
    <property type="match status" value="1"/>
</dbReference>
<feature type="transmembrane region" description="Helical" evidence="1">
    <location>
        <begin position="197"/>
        <end position="230"/>
    </location>
</feature>
<protein>
    <submittedName>
        <fullName evidence="3">CPBP family intramembrane metalloprotease</fullName>
    </submittedName>
</protein>
<accession>A0AAE9YPU9</accession>
<gene>
    <name evidence="3" type="ORF">SG35_018725</name>
</gene>
<sequence length="244" mass="27809">MTTPEYLLIAYFILNPVFIFFSYHKDKKTVTENPAKKITLYRWTLLFLWLPTLFTLALSYSGQISVSNLGISWHWNWITAGCLVLLLFTVTYLLFSLAQIKKRIRDDCQLQKSLNGQLAQSQWFMPTTPRETRYFIFAISVSAGICEELLFRGYLLNLLSGLLPDYAAVTLSAILFALPHIYQGVIPAMRTFIMGVIFALLYLLTDSIIICILLHITLDIYAGILAYLVFQSKTISSDHSPQVA</sequence>
<evidence type="ECO:0000256" key="1">
    <source>
        <dbReference type="SAM" id="Phobius"/>
    </source>
</evidence>
<evidence type="ECO:0000259" key="2">
    <source>
        <dbReference type="Pfam" id="PF02517"/>
    </source>
</evidence>
<dbReference type="PANTHER" id="PTHR36435:SF1">
    <property type="entry name" value="CAAX AMINO TERMINAL PROTEASE FAMILY PROTEIN"/>
    <property type="match status" value="1"/>
</dbReference>
<feature type="transmembrane region" description="Helical" evidence="1">
    <location>
        <begin position="74"/>
        <end position="95"/>
    </location>
</feature>
<reference evidence="3 4" key="1">
    <citation type="journal article" date="2015" name="Genome Announc.">
        <title>Draft Genome Sequences of Marine Isolates of Thalassomonas viridans and Thalassomonas actiniarum.</title>
        <authorList>
            <person name="Olonade I."/>
            <person name="van Zyl L.J."/>
            <person name="Trindade M."/>
        </authorList>
    </citation>
    <scope>NUCLEOTIDE SEQUENCE [LARGE SCALE GENOMIC DNA]</scope>
    <source>
        <strain evidence="3 4">A5K-106</strain>
    </source>
</reference>
<feature type="transmembrane region" description="Helical" evidence="1">
    <location>
        <begin position="6"/>
        <end position="23"/>
    </location>
</feature>
<dbReference type="AlphaFoldDB" id="A0AAE9YPU9"/>
<proteinExistence type="predicted"/>
<dbReference type="KEGG" id="tact:SG35_018725"/>
<reference evidence="3 4" key="2">
    <citation type="journal article" date="2022" name="Mar. Drugs">
        <title>Bioassay-Guided Fractionation Leads to the Detection of Cholic Acid Generated by the Rare Thalassomonas sp.</title>
        <authorList>
            <person name="Pheiffer F."/>
            <person name="Schneider Y.K."/>
            <person name="Hansen E.H."/>
            <person name="Andersen J.H."/>
            <person name="Isaksson J."/>
            <person name="Busche T."/>
            <person name="R C."/>
            <person name="Kalinowski J."/>
            <person name="Zyl L.V."/>
            <person name="Trindade M."/>
        </authorList>
    </citation>
    <scope>NUCLEOTIDE SEQUENCE [LARGE SCALE GENOMIC DNA]</scope>
    <source>
        <strain evidence="3 4">A5K-106</strain>
    </source>
</reference>
<dbReference type="InterPro" id="IPR052710">
    <property type="entry name" value="CAAX_protease"/>
</dbReference>
<feature type="transmembrane region" description="Helical" evidence="1">
    <location>
        <begin position="166"/>
        <end position="185"/>
    </location>
</feature>
<dbReference type="GO" id="GO:0080120">
    <property type="term" value="P:CAAX-box protein maturation"/>
    <property type="evidence" value="ECO:0007669"/>
    <property type="project" value="UniProtKB-ARBA"/>
</dbReference>
<organism evidence="3 4">
    <name type="scientific">Thalassomonas actiniarum</name>
    <dbReference type="NCBI Taxonomy" id="485447"/>
    <lineage>
        <taxon>Bacteria</taxon>
        <taxon>Pseudomonadati</taxon>
        <taxon>Pseudomonadota</taxon>
        <taxon>Gammaproteobacteria</taxon>
        <taxon>Alteromonadales</taxon>
        <taxon>Colwelliaceae</taxon>
        <taxon>Thalassomonas</taxon>
    </lineage>
</organism>
<name>A0AAE9YPU9_9GAMM</name>
<evidence type="ECO:0000313" key="3">
    <source>
        <dbReference type="EMBL" id="WDD97352.1"/>
    </source>
</evidence>
<dbReference type="GO" id="GO:0004175">
    <property type="term" value="F:endopeptidase activity"/>
    <property type="evidence" value="ECO:0007669"/>
    <property type="project" value="UniProtKB-ARBA"/>
</dbReference>
<feature type="transmembrane region" description="Helical" evidence="1">
    <location>
        <begin position="134"/>
        <end position="154"/>
    </location>
</feature>
<dbReference type="GO" id="GO:0008237">
    <property type="term" value="F:metallopeptidase activity"/>
    <property type="evidence" value="ECO:0007669"/>
    <property type="project" value="UniProtKB-KW"/>
</dbReference>
<keyword evidence="3" id="KW-0378">Hydrolase</keyword>
<evidence type="ECO:0000313" key="4">
    <source>
        <dbReference type="Proteomes" id="UP000032568"/>
    </source>
</evidence>
<dbReference type="Proteomes" id="UP000032568">
    <property type="component" value="Chromosome"/>
</dbReference>
<feature type="transmembrane region" description="Helical" evidence="1">
    <location>
        <begin position="43"/>
        <end position="62"/>
    </location>
</feature>
<keyword evidence="1" id="KW-0472">Membrane</keyword>
<keyword evidence="1" id="KW-1133">Transmembrane helix</keyword>
<keyword evidence="1" id="KW-0812">Transmembrane</keyword>
<feature type="domain" description="CAAX prenyl protease 2/Lysostaphin resistance protein A-like" evidence="2">
    <location>
        <begin position="133"/>
        <end position="220"/>
    </location>
</feature>
<dbReference type="Pfam" id="PF02517">
    <property type="entry name" value="Rce1-like"/>
    <property type="match status" value="1"/>
</dbReference>
<dbReference type="RefSeq" id="WP_053043385.1">
    <property type="nucleotide sequence ID" value="NZ_CP059735.1"/>
</dbReference>
<keyword evidence="3" id="KW-0645">Protease</keyword>
<keyword evidence="3" id="KW-0482">Metalloprotease</keyword>
<dbReference type="EMBL" id="CP059735">
    <property type="protein sequence ID" value="WDD97352.1"/>
    <property type="molecule type" value="Genomic_DNA"/>
</dbReference>
<keyword evidence="4" id="KW-1185">Reference proteome</keyword>
<dbReference type="InterPro" id="IPR003675">
    <property type="entry name" value="Rce1/LyrA-like_dom"/>
</dbReference>